<gene>
    <name evidence="1" type="ORF">J2W31_001703</name>
</gene>
<dbReference type="EMBL" id="JAUSRD010000003">
    <property type="protein sequence ID" value="MDP9892598.1"/>
    <property type="molecule type" value="Genomic_DNA"/>
</dbReference>
<sequence length="43" mass="4788">MFFEMKKAKGPAQGLLAIKVDAAKKKIATIPHKPKKQAKPKRD</sequence>
<accession>A0AAW8CVN6</accession>
<evidence type="ECO:0000313" key="1">
    <source>
        <dbReference type="EMBL" id="MDP9892598.1"/>
    </source>
</evidence>
<dbReference type="AlphaFoldDB" id="A0AAW8CVN6"/>
<reference evidence="1" key="1">
    <citation type="submission" date="2023-07" db="EMBL/GenBank/DDBJ databases">
        <title>Sorghum-associated microbial communities from plants grown in Nebraska, USA.</title>
        <authorList>
            <person name="Schachtman D."/>
        </authorList>
    </citation>
    <scope>NUCLEOTIDE SEQUENCE</scope>
    <source>
        <strain evidence="1">DS3754</strain>
    </source>
</reference>
<dbReference type="RefSeq" id="WP_307684453.1">
    <property type="nucleotide sequence ID" value="NZ_JAUSRD010000003.1"/>
</dbReference>
<organism evidence="1 2">
    <name type="scientific">Variovorax boronicumulans</name>
    <dbReference type="NCBI Taxonomy" id="436515"/>
    <lineage>
        <taxon>Bacteria</taxon>
        <taxon>Pseudomonadati</taxon>
        <taxon>Pseudomonadota</taxon>
        <taxon>Betaproteobacteria</taxon>
        <taxon>Burkholderiales</taxon>
        <taxon>Comamonadaceae</taxon>
        <taxon>Variovorax</taxon>
    </lineage>
</organism>
<evidence type="ECO:0000313" key="2">
    <source>
        <dbReference type="Proteomes" id="UP001242045"/>
    </source>
</evidence>
<proteinExistence type="predicted"/>
<name>A0AAW8CVN6_9BURK</name>
<dbReference type="Proteomes" id="UP001242045">
    <property type="component" value="Unassembled WGS sequence"/>
</dbReference>
<comment type="caution">
    <text evidence="1">The sequence shown here is derived from an EMBL/GenBank/DDBJ whole genome shotgun (WGS) entry which is preliminary data.</text>
</comment>
<protein>
    <submittedName>
        <fullName evidence="1">Uncharacterized protein</fullName>
    </submittedName>
</protein>